<evidence type="ECO:0000313" key="7">
    <source>
        <dbReference type="Proteomes" id="UP000327044"/>
    </source>
</evidence>
<feature type="compositionally biased region" description="Polar residues" evidence="4">
    <location>
        <begin position="47"/>
        <end position="59"/>
    </location>
</feature>
<gene>
    <name evidence="6" type="ORF">PPYR_09941</name>
</gene>
<proteinExistence type="predicted"/>
<dbReference type="Gene3D" id="1.20.900.10">
    <property type="entry name" value="Dbl homology (DH) domain"/>
    <property type="match status" value="1"/>
</dbReference>
<dbReference type="CDD" id="cd00160">
    <property type="entry name" value="RhoGEF"/>
    <property type="match status" value="1"/>
</dbReference>
<keyword evidence="2" id="KW-0963">Cytoplasm</keyword>
<evidence type="ECO:0000313" key="6">
    <source>
        <dbReference type="EMBL" id="KAB0795880.1"/>
    </source>
</evidence>
<dbReference type="PROSITE" id="PS50010">
    <property type="entry name" value="DH_2"/>
    <property type="match status" value="1"/>
</dbReference>
<evidence type="ECO:0000256" key="1">
    <source>
        <dbReference type="ARBA" id="ARBA00004496"/>
    </source>
</evidence>
<dbReference type="GO" id="GO:0005085">
    <property type="term" value="F:guanyl-nucleotide exchange factor activity"/>
    <property type="evidence" value="ECO:0007669"/>
    <property type="project" value="UniProtKB-KW"/>
</dbReference>
<dbReference type="InterPro" id="IPR051336">
    <property type="entry name" value="RhoGEF_Guanine_NuclExch_SF"/>
</dbReference>
<evidence type="ECO:0000256" key="4">
    <source>
        <dbReference type="SAM" id="MobiDB-lite"/>
    </source>
</evidence>
<dbReference type="GO" id="GO:0019898">
    <property type="term" value="C:extrinsic component of membrane"/>
    <property type="evidence" value="ECO:0007669"/>
    <property type="project" value="TreeGrafter"/>
</dbReference>
<dbReference type="PROSITE" id="PS00741">
    <property type="entry name" value="DH_1"/>
    <property type="match status" value="1"/>
</dbReference>
<protein>
    <recommendedName>
        <fullName evidence="5">DH domain-containing protein</fullName>
    </recommendedName>
</protein>
<organism evidence="6 7">
    <name type="scientific">Photinus pyralis</name>
    <name type="common">Common eastern firefly</name>
    <name type="synonym">Lampyris pyralis</name>
    <dbReference type="NCBI Taxonomy" id="7054"/>
    <lineage>
        <taxon>Eukaryota</taxon>
        <taxon>Metazoa</taxon>
        <taxon>Ecdysozoa</taxon>
        <taxon>Arthropoda</taxon>
        <taxon>Hexapoda</taxon>
        <taxon>Insecta</taxon>
        <taxon>Pterygota</taxon>
        <taxon>Neoptera</taxon>
        <taxon>Endopterygota</taxon>
        <taxon>Coleoptera</taxon>
        <taxon>Polyphaga</taxon>
        <taxon>Elateriformia</taxon>
        <taxon>Elateroidea</taxon>
        <taxon>Lampyridae</taxon>
        <taxon>Lampyrinae</taxon>
        <taxon>Photinus</taxon>
    </lineage>
</organism>
<dbReference type="GO" id="GO:0005737">
    <property type="term" value="C:cytoplasm"/>
    <property type="evidence" value="ECO:0007669"/>
    <property type="project" value="UniProtKB-SubCell"/>
</dbReference>
<dbReference type="InterPro" id="IPR001331">
    <property type="entry name" value="GDS_CDC24_CS"/>
</dbReference>
<dbReference type="Proteomes" id="UP000327044">
    <property type="component" value="Unassembled WGS sequence"/>
</dbReference>
<keyword evidence="7" id="KW-1185">Reference proteome</keyword>
<name>A0A5N4AEX2_PHOPY</name>
<reference evidence="6 7" key="1">
    <citation type="journal article" date="2018" name="Elife">
        <title>Firefly genomes illuminate parallel origins of bioluminescence in beetles.</title>
        <authorList>
            <person name="Fallon T.R."/>
            <person name="Lower S.E."/>
            <person name="Chang C.H."/>
            <person name="Bessho-Uehara M."/>
            <person name="Martin G.J."/>
            <person name="Bewick A.J."/>
            <person name="Behringer M."/>
            <person name="Debat H.J."/>
            <person name="Wong I."/>
            <person name="Day J.C."/>
            <person name="Suvorov A."/>
            <person name="Silva C.J."/>
            <person name="Stanger-Hall K.F."/>
            <person name="Hall D.W."/>
            <person name="Schmitz R.J."/>
            <person name="Nelson D.R."/>
            <person name="Lewis S.M."/>
            <person name="Shigenobu S."/>
            <person name="Bybee S.M."/>
            <person name="Larracuente A.M."/>
            <person name="Oba Y."/>
            <person name="Weng J.K."/>
        </authorList>
    </citation>
    <scope>NUCLEOTIDE SEQUENCE [LARGE SCALE GENOMIC DNA]</scope>
    <source>
        <strain evidence="6">1611_PpyrPB1</strain>
        <tissue evidence="6">Whole body</tissue>
    </source>
</reference>
<accession>A0A5N4AEX2</accession>
<feature type="compositionally biased region" description="Basic and acidic residues" evidence="4">
    <location>
        <begin position="31"/>
        <end position="41"/>
    </location>
</feature>
<dbReference type="PANTHER" id="PTHR22826:SF106">
    <property type="entry name" value="TRIO, ISOFORM A"/>
    <property type="match status" value="1"/>
</dbReference>
<dbReference type="PANTHER" id="PTHR22826">
    <property type="entry name" value="RHO GUANINE EXCHANGE FACTOR-RELATED"/>
    <property type="match status" value="1"/>
</dbReference>
<dbReference type="GO" id="GO:0035556">
    <property type="term" value="P:intracellular signal transduction"/>
    <property type="evidence" value="ECO:0007669"/>
    <property type="project" value="InterPro"/>
</dbReference>
<evidence type="ECO:0000256" key="2">
    <source>
        <dbReference type="ARBA" id="ARBA00022490"/>
    </source>
</evidence>
<feature type="domain" description="DH" evidence="5">
    <location>
        <begin position="259"/>
        <end position="442"/>
    </location>
</feature>
<evidence type="ECO:0000259" key="5">
    <source>
        <dbReference type="PROSITE" id="PS50010"/>
    </source>
</evidence>
<comment type="subcellular location">
    <subcellularLocation>
        <location evidence="1">Cytoplasm</location>
    </subcellularLocation>
</comment>
<dbReference type="AlphaFoldDB" id="A0A5N4AEX2"/>
<dbReference type="GO" id="GO:0007411">
    <property type="term" value="P:axon guidance"/>
    <property type="evidence" value="ECO:0007669"/>
    <property type="project" value="TreeGrafter"/>
</dbReference>
<feature type="region of interest" description="Disordered" evidence="4">
    <location>
        <begin position="1"/>
        <end position="152"/>
    </location>
</feature>
<comment type="caution">
    <text evidence="6">The sequence shown here is derived from an EMBL/GenBank/DDBJ whole genome shotgun (WGS) entry which is preliminary data.</text>
</comment>
<dbReference type="Pfam" id="PF00621">
    <property type="entry name" value="RhoGEF"/>
    <property type="match status" value="1"/>
</dbReference>
<dbReference type="SMART" id="SM00325">
    <property type="entry name" value="RhoGEF"/>
    <property type="match status" value="1"/>
</dbReference>
<sequence>MMILNNSASDGGSPVSTSSPPTPRRKLSMRHVVDRVQKYLKQDAAASDSSGTINTSSPVNKRRGFSGRKWLPPPLRKLSQGKVEKSQSPADRPPLKKTGSDKRIKVPPDMGNKTSVSEGEDEEERTVTLRGITPIAPSEFTNGGGEEADDEVELPPPMKPIQESILVTAGPPGAVPTIDENSCKREQHTENLERNSLLRDTKSSDAIAECGSGVNYHRDLSAQSSSNEATALAFSGDESDKPTEDVIDSAKNMETQIRKRQFVLRELVETEDAYVRDLALIVDGYIATMRDPDCEIPMPEDLRGGKDKMVFGNIEAIFEWHREFFLKALKRCIEHPTELGPLFKRYDRKLHMYVVYCKNKPVSEYIVSEYLETYFEELRIKLGHKLQLCDLLIKPVQRIMKYQLLLKDILKHTERAGLRAEAESLKSALEVMIVVPKAANDMMDVGRLQGFDMYCGCGNFFKA</sequence>
<dbReference type="InterPro" id="IPR000219">
    <property type="entry name" value="DH_dom"/>
</dbReference>
<dbReference type="InterPro" id="IPR035899">
    <property type="entry name" value="DBL_dom_sf"/>
</dbReference>
<keyword evidence="3" id="KW-0344">Guanine-nucleotide releasing factor</keyword>
<feature type="compositionally biased region" description="Polar residues" evidence="4">
    <location>
        <begin position="1"/>
        <end position="10"/>
    </location>
</feature>
<dbReference type="FunFam" id="1.20.900.10:FF:000008">
    <property type="entry name" value="rho guanine nucleotide exchange factor 25"/>
    <property type="match status" value="1"/>
</dbReference>
<evidence type="ECO:0000256" key="3">
    <source>
        <dbReference type="ARBA" id="ARBA00022658"/>
    </source>
</evidence>
<dbReference type="EMBL" id="VVIM01000007">
    <property type="protein sequence ID" value="KAB0795880.1"/>
    <property type="molecule type" value="Genomic_DNA"/>
</dbReference>
<dbReference type="SUPFAM" id="SSF48065">
    <property type="entry name" value="DBL homology domain (DH-domain)"/>
    <property type="match status" value="1"/>
</dbReference>
<dbReference type="InParanoid" id="A0A5N4AEX2"/>